<feature type="transmembrane region" description="Helical" evidence="2">
    <location>
        <begin position="88"/>
        <end position="110"/>
    </location>
</feature>
<evidence type="ECO:0000313" key="3">
    <source>
        <dbReference type="EMBL" id="GGY02224.1"/>
    </source>
</evidence>
<accession>A0ABQ2Z1V7</accession>
<dbReference type="Proteomes" id="UP000659223">
    <property type="component" value="Unassembled WGS sequence"/>
</dbReference>
<reference evidence="4" key="1">
    <citation type="journal article" date="2019" name="Int. J. Syst. Evol. Microbiol.">
        <title>The Global Catalogue of Microorganisms (GCM) 10K type strain sequencing project: providing services to taxonomists for standard genome sequencing and annotation.</title>
        <authorList>
            <consortium name="The Broad Institute Genomics Platform"/>
            <consortium name="The Broad Institute Genome Sequencing Center for Infectious Disease"/>
            <person name="Wu L."/>
            <person name="Ma J."/>
        </authorList>
    </citation>
    <scope>NUCLEOTIDE SEQUENCE [LARGE SCALE GENOMIC DNA]</scope>
    <source>
        <strain evidence="4">JCM 4586</strain>
    </source>
</reference>
<proteinExistence type="predicted"/>
<feature type="transmembrane region" description="Helical" evidence="2">
    <location>
        <begin position="116"/>
        <end position="135"/>
    </location>
</feature>
<keyword evidence="4" id="KW-1185">Reference proteome</keyword>
<gene>
    <name evidence="3" type="ORF">GCM10010324_56410</name>
</gene>
<feature type="region of interest" description="Disordered" evidence="1">
    <location>
        <begin position="1"/>
        <end position="33"/>
    </location>
</feature>
<feature type="transmembrane region" description="Helical" evidence="2">
    <location>
        <begin position="44"/>
        <end position="68"/>
    </location>
</feature>
<name>A0ABQ2Z1V7_9ACTN</name>
<comment type="caution">
    <text evidence="3">The sequence shown here is derived from an EMBL/GenBank/DDBJ whole genome shotgun (WGS) entry which is preliminary data.</text>
</comment>
<evidence type="ECO:0000256" key="1">
    <source>
        <dbReference type="SAM" id="MobiDB-lite"/>
    </source>
</evidence>
<keyword evidence="2" id="KW-0472">Membrane</keyword>
<keyword evidence="2" id="KW-0812">Transmembrane</keyword>
<protein>
    <submittedName>
        <fullName evidence="3">Uncharacterized protein</fullName>
    </submittedName>
</protein>
<evidence type="ECO:0000256" key="2">
    <source>
        <dbReference type="SAM" id="Phobius"/>
    </source>
</evidence>
<organism evidence="3 4">
    <name type="scientific">Streptomyces hiroshimensis</name>
    <dbReference type="NCBI Taxonomy" id="66424"/>
    <lineage>
        <taxon>Bacteria</taxon>
        <taxon>Bacillati</taxon>
        <taxon>Actinomycetota</taxon>
        <taxon>Actinomycetes</taxon>
        <taxon>Kitasatosporales</taxon>
        <taxon>Streptomycetaceae</taxon>
        <taxon>Streptomyces</taxon>
    </lineage>
</organism>
<keyword evidence="2" id="KW-1133">Transmembrane helix</keyword>
<sequence length="139" mass="14060">MGAVRSVCHMENTSTASDTPASTPPSAPGPIRPAVPPRRTAADWVWLVVVAAAVIAFGAFAGVLGPLLAIACDSCQDGIRGPLRFDGVFAAVWGLVPLVTLGTVAGIFLPRGGARVGAYGLGALALLLTVMLILGRITA</sequence>
<evidence type="ECO:0000313" key="4">
    <source>
        <dbReference type="Proteomes" id="UP000659223"/>
    </source>
</evidence>
<feature type="compositionally biased region" description="Pro residues" evidence="1">
    <location>
        <begin position="22"/>
        <end position="33"/>
    </location>
</feature>
<dbReference type="EMBL" id="BMUT01000014">
    <property type="protein sequence ID" value="GGY02224.1"/>
    <property type="molecule type" value="Genomic_DNA"/>
</dbReference>